<organism evidence="6 7">
    <name type="scientific">Thioclava sediminum</name>
    <dbReference type="NCBI Taxonomy" id="1915319"/>
    <lineage>
        <taxon>Bacteria</taxon>
        <taxon>Pseudomonadati</taxon>
        <taxon>Pseudomonadota</taxon>
        <taxon>Alphaproteobacteria</taxon>
        <taxon>Rhodobacterales</taxon>
        <taxon>Paracoccaceae</taxon>
        <taxon>Thioclava</taxon>
    </lineage>
</organism>
<evidence type="ECO:0000259" key="5">
    <source>
        <dbReference type="Pfam" id="PF01361"/>
    </source>
</evidence>
<dbReference type="Pfam" id="PF01361">
    <property type="entry name" value="Tautomerase"/>
    <property type="match status" value="1"/>
</dbReference>
<evidence type="ECO:0000256" key="3">
    <source>
        <dbReference type="RuleBase" id="RU362032"/>
    </source>
</evidence>
<dbReference type="EMBL" id="MPZV01000001">
    <property type="protein sequence ID" value="OOY25051.1"/>
    <property type="molecule type" value="Genomic_DNA"/>
</dbReference>
<evidence type="ECO:0000256" key="4">
    <source>
        <dbReference type="SAM" id="MobiDB-lite"/>
    </source>
</evidence>
<dbReference type="SUPFAM" id="SSF55331">
    <property type="entry name" value="Tautomerase/MIF"/>
    <property type="match status" value="1"/>
</dbReference>
<dbReference type="PANTHER" id="PTHR35530">
    <property type="entry name" value="TAUTOMERASE-RELATED"/>
    <property type="match status" value="1"/>
</dbReference>
<dbReference type="Proteomes" id="UP000190787">
    <property type="component" value="Unassembled WGS sequence"/>
</dbReference>
<dbReference type="NCBIfam" id="NF002571">
    <property type="entry name" value="PRK02220.1"/>
    <property type="match status" value="1"/>
</dbReference>
<evidence type="ECO:0000313" key="7">
    <source>
        <dbReference type="Proteomes" id="UP000190787"/>
    </source>
</evidence>
<keyword evidence="7" id="KW-1185">Reference proteome</keyword>
<accession>A0ABX3N0A3</accession>
<feature type="domain" description="4-oxalocrotonate tautomerase-like" evidence="5">
    <location>
        <begin position="2"/>
        <end position="57"/>
    </location>
</feature>
<dbReference type="Gene3D" id="3.30.429.10">
    <property type="entry name" value="Macrophage Migration Inhibitory Factor"/>
    <property type="match status" value="1"/>
</dbReference>
<comment type="similarity">
    <text evidence="1 3">Belongs to the 4-oxalocrotonate tautomerase family.</text>
</comment>
<dbReference type="EC" id="5.3.2.-" evidence="3"/>
<reference evidence="6 7" key="1">
    <citation type="submission" date="2016-11" db="EMBL/GenBank/DDBJ databases">
        <title>A multilocus sequence analysis scheme for characterization of bacteria in the genus Thioclava.</title>
        <authorList>
            <person name="Liu Y."/>
            <person name="Shao Z."/>
        </authorList>
    </citation>
    <scope>NUCLEOTIDE SEQUENCE [LARGE SCALE GENOMIC DNA]</scope>
    <source>
        <strain evidence="6 7">TAW-CT134</strain>
    </source>
</reference>
<dbReference type="InterPro" id="IPR014347">
    <property type="entry name" value="Tautomerase/MIF_sf"/>
</dbReference>
<evidence type="ECO:0000256" key="2">
    <source>
        <dbReference type="ARBA" id="ARBA00023235"/>
    </source>
</evidence>
<name>A0ABX3N0A3_9RHOB</name>
<comment type="caution">
    <text evidence="6">The sequence shown here is derived from an EMBL/GenBank/DDBJ whole genome shotgun (WGS) entry which is preliminary data.</text>
</comment>
<proteinExistence type="inferred from homology"/>
<protein>
    <recommendedName>
        <fullName evidence="3">Tautomerase</fullName>
        <ecNumber evidence="3">5.3.2.-</ecNumber>
    </recommendedName>
</protein>
<dbReference type="InterPro" id="IPR004370">
    <property type="entry name" value="4-OT-like_dom"/>
</dbReference>
<dbReference type="PANTHER" id="PTHR35530:SF1">
    <property type="entry name" value="2-HYDROXYMUCONATE TAUTOMERASE"/>
    <property type="match status" value="1"/>
</dbReference>
<feature type="region of interest" description="Disordered" evidence="4">
    <location>
        <begin position="60"/>
        <end position="85"/>
    </location>
</feature>
<sequence>MPVIQINLMEGRTEAQKEALMREVTRAAVDTLGVKPQAVRIMLNELRSGHYAVAGEPKYVEASEQPAAASNGTAPTNGHEKAPAN</sequence>
<dbReference type="NCBIfam" id="TIGR00013">
    <property type="entry name" value="taut"/>
    <property type="match status" value="1"/>
</dbReference>
<keyword evidence="2 3" id="KW-0413">Isomerase</keyword>
<gene>
    <name evidence="6" type="ORF">BMI91_01040</name>
</gene>
<evidence type="ECO:0000256" key="1">
    <source>
        <dbReference type="ARBA" id="ARBA00006723"/>
    </source>
</evidence>
<evidence type="ECO:0000313" key="6">
    <source>
        <dbReference type="EMBL" id="OOY25051.1"/>
    </source>
</evidence>
<dbReference type="InterPro" id="IPR018191">
    <property type="entry name" value="4-OT"/>
</dbReference>